<reference evidence="2 3" key="1">
    <citation type="submission" date="2016-06" db="EMBL/GenBank/DDBJ databases">
        <title>Genome sequence of Oerskovia enterophila DSM 43852.</title>
        <authorList>
            <person name="Poehlein A."/>
            <person name="Jag V."/>
            <person name="Bengelsdorf F.R."/>
            <person name="Daniel R."/>
            <person name="Duerre P."/>
        </authorList>
    </citation>
    <scope>NUCLEOTIDE SEQUENCE [LARGE SCALE GENOMIC DNA]</scope>
    <source>
        <strain evidence="2 3">DSM 43852</strain>
    </source>
</reference>
<evidence type="ECO:0000256" key="1">
    <source>
        <dbReference type="SAM" id="MobiDB-lite"/>
    </source>
</evidence>
<accession>A0ABX2Y6S2</accession>
<protein>
    <submittedName>
        <fullName evidence="2">Uncharacterized protein</fullName>
    </submittedName>
</protein>
<feature type="region of interest" description="Disordered" evidence="1">
    <location>
        <begin position="90"/>
        <end position="180"/>
    </location>
</feature>
<feature type="compositionally biased region" description="Basic and acidic residues" evidence="1">
    <location>
        <begin position="90"/>
        <end position="101"/>
    </location>
</feature>
<organism evidence="2 3">
    <name type="scientific">Oerskovia enterophila</name>
    <dbReference type="NCBI Taxonomy" id="43678"/>
    <lineage>
        <taxon>Bacteria</taxon>
        <taxon>Bacillati</taxon>
        <taxon>Actinomycetota</taxon>
        <taxon>Actinomycetes</taxon>
        <taxon>Micrococcales</taxon>
        <taxon>Cellulomonadaceae</taxon>
        <taxon>Oerskovia</taxon>
    </lineage>
</organism>
<evidence type="ECO:0000313" key="3">
    <source>
        <dbReference type="Proteomes" id="UP000093412"/>
    </source>
</evidence>
<comment type="caution">
    <text evidence="2">The sequence shown here is derived from an EMBL/GenBank/DDBJ whole genome shotgun (WGS) entry which is preliminary data.</text>
</comment>
<sequence>MMPLRGAAISTRGKILTFYGADVAALRDLATTFDAGAEELDGSRTGLRGKLGSVPWHGPGAEKYRADWQHQLEPALTRTSTSLREAARRLRANADDQERTSSADGGGTSSGRPGSTAPTTPTTGSAQGSAPGRPGFSFSLEGENAQDDAVRNPDGSIRTPATITNTTSGSFDASYDPETGTTTVGAGGGLSSALAVKGATLEFGASAAAEITRTMHSEDGFTTYAGSQKGSLTVSGGAEIEHVGASVSYGNGYEMAFETTVPDAVAGDPAFDPRGVSPTDPRSIPVGGSVTLDSKNFTSSDFAGSFEIFAYEESIGTSEGMSKAVERLDENHVRVTTGPTSSLDRSGAVGLDLDVLKAMVGSTGSHETGAMQTAVLDVSTPEGSAAYARYLAGGELPSQDGPGVSESALVSRWNGTSGSTAELTLFGHEMSKEHVASVGDSVAVTRPDGSVSWSGQVAFDDDSRRMEYERAMDANGVEDLSASRLTVSIDLDKDTAGIINNGYLDAAGGRAEAGQTLQITLDGHDERALADQAFGKLMTGSNGATQVVDMNDPLASIVMDGAYGQDPTRKPYDAVVGGLLGQTTDNSVVLDHLSRISDDGRLPGTVRVVG</sequence>
<evidence type="ECO:0000313" key="2">
    <source>
        <dbReference type="EMBL" id="OCI32283.1"/>
    </source>
</evidence>
<name>A0ABX2Y6S2_9CELL</name>
<gene>
    <name evidence="2" type="ORF">OERS_10790</name>
</gene>
<proteinExistence type="predicted"/>
<feature type="compositionally biased region" description="Polar residues" evidence="1">
    <location>
        <begin position="159"/>
        <end position="171"/>
    </location>
</feature>
<dbReference type="Proteomes" id="UP000093412">
    <property type="component" value="Unassembled WGS sequence"/>
</dbReference>
<feature type="compositionally biased region" description="Low complexity" evidence="1">
    <location>
        <begin position="110"/>
        <end position="130"/>
    </location>
</feature>
<dbReference type="SUPFAM" id="SSF140453">
    <property type="entry name" value="EsxAB dimer-like"/>
    <property type="match status" value="1"/>
</dbReference>
<dbReference type="Gene3D" id="1.10.287.1060">
    <property type="entry name" value="ESAT-6-like"/>
    <property type="match status" value="1"/>
</dbReference>
<dbReference type="EMBL" id="MAQA01000008">
    <property type="protein sequence ID" value="OCI32283.1"/>
    <property type="molecule type" value="Genomic_DNA"/>
</dbReference>
<keyword evidence="3" id="KW-1185">Reference proteome</keyword>
<dbReference type="InterPro" id="IPR036689">
    <property type="entry name" value="ESAT-6-like_sf"/>
</dbReference>